<dbReference type="SUPFAM" id="SSF46689">
    <property type="entry name" value="Homeodomain-like"/>
    <property type="match status" value="2"/>
</dbReference>
<dbReference type="InterPro" id="IPR009057">
    <property type="entry name" value="Homeodomain-like_sf"/>
</dbReference>
<feature type="compositionally biased region" description="Polar residues" evidence="7">
    <location>
        <begin position="386"/>
        <end position="401"/>
    </location>
</feature>
<evidence type="ECO:0000256" key="6">
    <source>
        <dbReference type="RuleBase" id="RU000682"/>
    </source>
</evidence>
<proteinExistence type="predicted"/>
<feature type="compositionally biased region" description="Low complexity" evidence="7">
    <location>
        <begin position="311"/>
        <end position="330"/>
    </location>
</feature>
<evidence type="ECO:0000256" key="4">
    <source>
        <dbReference type="ARBA" id="ARBA00023242"/>
    </source>
</evidence>
<feature type="region of interest" description="Disordered" evidence="7">
    <location>
        <begin position="297"/>
        <end position="444"/>
    </location>
</feature>
<dbReference type="GO" id="GO:0000977">
    <property type="term" value="F:RNA polymerase II transcription regulatory region sequence-specific DNA binding"/>
    <property type="evidence" value="ECO:0007669"/>
    <property type="project" value="TreeGrafter"/>
</dbReference>
<keyword evidence="10" id="KW-1185">Reference proteome</keyword>
<feature type="domain" description="Homeobox" evidence="8">
    <location>
        <begin position="78"/>
        <end position="138"/>
    </location>
</feature>
<feature type="domain" description="Homeobox" evidence="8">
    <location>
        <begin position="444"/>
        <end position="504"/>
    </location>
</feature>
<dbReference type="GO" id="GO:0000981">
    <property type="term" value="F:DNA-binding transcription factor activity, RNA polymerase II-specific"/>
    <property type="evidence" value="ECO:0007669"/>
    <property type="project" value="InterPro"/>
</dbReference>
<evidence type="ECO:0000256" key="5">
    <source>
        <dbReference type="PROSITE-ProRule" id="PRU00108"/>
    </source>
</evidence>
<dbReference type="SMART" id="SM00389">
    <property type="entry name" value="HOX"/>
    <property type="match status" value="2"/>
</dbReference>
<protein>
    <recommendedName>
        <fullName evidence="8">Homeobox domain-containing protein</fullName>
    </recommendedName>
</protein>
<feature type="compositionally biased region" description="Polar residues" evidence="7">
    <location>
        <begin position="335"/>
        <end position="344"/>
    </location>
</feature>
<evidence type="ECO:0000256" key="3">
    <source>
        <dbReference type="ARBA" id="ARBA00023155"/>
    </source>
</evidence>
<feature type="compositionally biased region" description="Low complexity" evidence="7">
    <location>
        <begin position="178"/>
        <end position="206"/>
    </location>
</feature>
<comment type="subcellular location">
    <subcellularLocation>
        <location evidence="1 5 6">Nucleus</location>
    </subcellularLocation>
</comment>
<dbReference type="PROSITE" id="PS00027">
    <property type="entry name" value="HOMEOBOX_1"/>
    <property type="match status" value="1"/>
</dbReference>
<dbReference type="PROSITE" id="PS50071">
    <property type="entry name" value="HOMEOBOX_2"/>
    <property type="match status" value="2"/>
</dbReference>
<feature type="compositionally biased region" description="Polar residues" evidence="7">
    <location>
        <begin position="250"/>
        <end position="260"/>
    </location>
</feature>
<feature type="DNA-binding region" description="Homeobox" evidence="5">
    <location>
        <begin position="446"/>
        <end position="505"/>
    </location>
</feature>
<dbReference type="GO" id="GO:0005634">
    <property type="term" value="C:nucleus"/>
    <property type="evidence" value="ECO:0007669"/>
    <property type="project" value="UniProtKB-SubCell"/>
</dbReference>
<dbReference type="PANTHER" id="PTHR24208">
    <property type="entry name" value="LIM/HOMEOBOX PROTEIN LHX"/>
    <property type="match status" value="1"/>
</dbReference>
<evidence type="ECO:0000313" key="10">
    <source>
        <dbReference type="Proteomes" id="UP000193642"/>
    </source>
</evidence>
<feature type="compositionally biased region" description="Low complexity" evidence="7">
    <location>
        <begin position="354"/>
        <end position="363"/>
    </location>
</feature>
<organism evidence="9 10">
    <name type="scientific">Rhizoclosmatium globosum</name>
    <dbReference type="NCBI Taxonomy" id="329046"/>
    <lineage>
        <taxon>Eukaryota</taxon>
        <taxon>Fungi</taxon>
        <taxon>Fungi incertae sedis</taxon>
        <taxon>Chytridiomycota</taxon>
        <taxon>Chytridiomycota incertae sedis</taxon>
        <taxon>Chytridiomycetes</taxon>
        <taxon>Chytridiales</taxon>
        <taxon>Chytriomycetaceae</taxon>
        <taxon>Rhizoclosmatium</taxon>
    </lineage>
</organism>
<feature type="DNA-binding region" description="Homeobox" evidence="5">
    <location>
        <begin position="80"/>
        <end position="139"/>
    </location>
</feature>
<keyword evidence="3 5" id="KW-0371">Homeobox</keyword>
<name>A0A1Y2CZ74_9FUNG</name>
<keyword evidence="2 5" id="KW-0238">DNA-binding</keyword>
<gene>
    <name evidence="9" type="ORF">BCR33DRAFT_711640</name>
</gene>
<sequence>MDALLAAVSVSEGLPLTETGFDCASVATLAAAAASTAADADKLKDFDGGDNDFDDDFEACAAFDSPQMSVVVQPDSEQRDRKRRFRIPADSLAHLKHLFELNPRPSQDELIALSLQLSIDERKIKIWFQNMRTRKGLSNSRSPPLNNLVYHQHSSVSPSIPAAASRTASNPYAKAENSPLTLPSTLLPSATSSDSSTSQYPPSHQSAPPPPQRFVQNPAFSQGVKHDPRHGQPHQPDYPPPQSQGRYDPNYQQVPSSVANSYRHPYPPHPPHQPPPTHQPQQHYPPQHYDVRYQQQPYQQPGPHSYNGSYHHQPMPHSIPPQQQQQQQQHYAPLSYTQSQQQPQHYDAPPYHQPPQHSQPHYSNETHNHHQQQGHQPLPHLHHATHSNVPSTIQTHETSSPRAAKIQAKKGLNSLSPGGDRRSPDDGSTPSEQGAVDSPGSGFDYKKAKRFIMSREHLKWLKKVFEETPFPTAEQMQHISEVVGMDRRQVRVWFQNRRAVEKRKGNTVG</sequence>
<keyword evidence="4 5" id="KW-0539">Nucleus</keyword>
<evidence type="ECO:0000313" key="9">
    <source>
        <dbReference type="EMBL" id="ORY52300.1"/>
    </source>
</evidence>
<reference evidence="9 10" key="1">
    <citation type="submission" date="2016-07" db="EMBL/GenBank/DDBJ databases">
        <title>Pervasive Adenine N6-methylation of Active Genes in Fungi.</title>
        <authorList>
            <consortium name="DOE Joint Genome Institute"/>
            <person name="Mondo S.J."/>
            <person name="Dannebaum R.O."/>
            <person name="Kuo R.C."/>
            <person name="Labutti K."/>
            <person name="Haridas S."/>
            <person name="Kuo A."/>
            <person name="Salamov A."/>
            <person name="Ahrendt S.R."/>
            <person name="Lipzen A."/>
            <person name="Sullivan W."/>
            <person name="Andreopoulos W.B."/>
            <person name="Clum A."/>
            <person name="Lindquist E."/>
            <person name="Daum C."/>
            <person name="Ramamoorthy G.K."/>
            <person name="Gryganskyi A."/>
            <person name="Culley D."/>
            <person name="Magnuson J.K."/>
            <person name="James T.Y."/>
            <person name="O'Malley M.A."/>
            <person name="Stajich J.E."/>
            <person name="Spatafora J.W."/>
            <person name="Visel A."/>
            <person name="Grigoriev I.V."/>
        </authorList>
    </citation>
    <scope>NUCLEOTIDE SEQUENCE [LARGE SCALE GENOMIC DNA]</scope>
    <source>
        <strain evidence="9 10">JEL800</strain>
    </source>
</reference>
<dbReference type="AlphaFoldDB" id="A0A1Y2CZ74"/>
<evidence type="ECO:0000256" key="2">
    <source>
        <dbReference type="ARBA" id="ARBA00023125"/>
    </source>
</evidence>
<dbReference type="InterPro" id="IPR001356">
    <property type="entry name" value="HD"/>
</dbReference>
<dbReference type="CDD" id="cd00086">
    <property type="entry name" value="homeodomain"/>
    <property type="match status" value="2"/>
</dbReference>
<dbReference type="PANTHER" id="PTHR24208:SF166">
    <property type="entry name" value="LIM HOMEOBOX TRANSCRIPTION FACTOR 1 ALPHA, ISOFORM B"/>
    <property type="match status" value="1"/>
</dbReference>
<dbReference type="EMBL" id="MCGO01000003">
    <property type="protein sequence ID" value="ORY52300.1"/>
    <property type="molecule type" value="Genomic_DNA"/>
</dbReference>
<dbReference type="Pfam" id="PF00046">
    <property type="entry name" value="Homeodomain"/>
    <property type="match status" value="2"/>
</dbReference>
<dbReference type="InterPro" id="IPR017970">
    <property type="entry name" value="Homeobox_CS"/>
</dbReference>
<evidence type="ECO:0000256" key="7">
    <source>
        <dbReference type="SAM" id="MobiDB-lite"/>
    </source>
</evidence>
<dbReference type="Proteomes" id="UP000193642">
    <property type="component" value="Unassembled WGS sequence"/>
</dbReference>
<dbReference type="InterPro" id="IPR050453">
    <property type="entry name" value="LIM_Homeobox_TF"/>
</dbReference>
<accession>A0A1Y2CZ74</accession>
<feature type="region of interest" description="Disordered" evidence="7">
    <location>
        <begin position="160"/>
        <end position="285"/>
    </location>
</feature>
<evidence type="ECO:0000259" key="8">
    <source>
        <dbReference type="PROSITE" id="PS50071"/>
    </source>
</evidence>
<comment type="caution">
    <text evidence="9">The sequence shown here is derived from an EMBL/GenBank/DDBJ whole genome shotgun (WGS) entry which is preliminary data.</text>
</comment>
<dbReference type="STRING" id="329046.A0A1Y2CZ74"/>
<dbReference type="OrthoDB" id="6159439at2759"/>
<feature type="compositionally biased region" description="Pro residues" evidence="7">
    <location>
        <begin position="265"/>
        <end position="278"/>
    </location>
</feature>
<dbReference type="Gene3D" id="1.10.10.60">
    <property type="entry name" value="Homeodomain-like"/>
    <property type="match status" value="2"/>
</dbReference>
<evidence type="ECO:0000256" key="1">
    <source>
        <dbReference type="ARBA" id="ARBA00004123"/>
    </source>
</evidence>